<feature type="domain" description="HTH LytTR-type" evidence="1">
    <location>
        <begin position="17"/>
        <end position="108"/>
    </location>
</feature>
<reference evidence="2 3" key="1">
    <citation type="submission" date="2019-10" db="EMBL/GenBank/DDBJ databases">
        <title>Draft Genome Sequence of Cytophagaceae sp. SJW1-29.</title>
        <authorList>
            <person name="Choi A."/>
        </authorList>
    </citation>
    <scope>NUCLEOTIDE SEQUENCE [LARGE SCALE GENOMIC DNA]</scope>
    <source>
        <strain evidence="2 3">SJW1-29</strain>
    </source>
</reference>
<comment type="caution">
    <text evidence="2">The sequence shown here is derived from an EMBL/GenBank/DDBJ whole genome shotgun (WGS) entry which is preliminary data.</text>
</comment>
<dbReference type="Gene3D" id="2.40.50.1020">
    <property type="entry name" value="LytTr DNA-binding domain"/>
    <property type="match status" value="1"/>
</dbReference>
<proteinExistence type="predicted"/>
<dbReference type="RefSeq" id="WP_152760974.1">
    <property type="nucleotide sequence ID" value="NZ_WHLY01000002.1"/>
</dbReference>
<evidence type="ECO:0000313" key="2">
    <source>
        <dbReference type="EMBL" id="MPR34606.1"/>
    </source>
</evidence>
<evidence type="ECO:0000313" key="3">
    <source>
        <dbReference type="Proteomes" id="UP000479293"/>
    </source>
</evidence>
<dbReference type="PANTHER" id="PTHR37299:SF1">
    <property type="entry name" value="STAGE 0 SPORULATION PROTEIN A HOMOLOG"/>
    <property type="match status" value="1"/>
</dbReference>
<dbReference type="EMBL" id="WHLY01000002">
    <property type="protein sequence ID" value="MPR34606.1"/>
    <property type="molecule type" value="Genomic_DNA"/>
</dbReference>
<dbReference type="InterPro" id="IPR046947">
    <property type="entry name" value="LytR-like"/>
</dbReference>
<dbReference type="Pfam" id="PF04397">
    <property type="entry name" value="LytTR"/>
    <property type="match status" value="1"/>
</dbReference>
<dbReference type="PANTHER" id="PTHR37299">
    <property type="entry name" value="TRANSCRIPTIONAL REGULATOR-RELATED"/>
    <property type="match status" value="1"/>
</dbReference>
<evidence type="ECO:0000259" key="1">
    <source>
        <dbReference type="PROSITE" id="PS50930"/>
    </source>
</evidence>
<dbReference type="AlphaFoldDB" id="A0A7C9F6T3"/>
<dbReference type="GO" id="GO:0003677">
    <property type="term" value="F:DNA binding"/>
    <property type="evidence" value="ECO:0007669"/>
    <property type="project" value="InterPro"/>
</dbReference>
<accession>A0A7C9F6T3</accession>
<dbReference type="SMART" id="SM00850">
    <property type="entry name" value="LytTR"/>
    <property type="match status" value="1"/>
</dbReference>
<keyword evidence="3" id="KW-1185">Reference proteome</keyword>
<name>A0A7C9F6T3_9BACT</name>
<dbReference type="InterPro" id="IPR007492">
    <property type="entry name" value="LytTR_DNA-bd_dom"/>
</dbReference>
<dbReference type="PROSITE" id="PS50930">
    <property type="entry name" value="HTH_LYTTR"/>
    <property type="match status" value="1"/>
</dbReference>
<protein>
    <recommendedName>
        <fullName evidence="1">HTH LytTR-type domain-containing protein</fullName>
    </recommendedName>
</protein>
<organism evidence="2 3">
    <name type="scientific">Salmonirosea aquatica</name>
    <dbReference type="NCBI Taxonomy" id="2654236"/>
    <lineage>
        <taxon>Bacteria</taxon>
        <taxon>Pseudomonadati</taxon>
        <taxon>Bacteroidota</taxon>
        <taxon>Cytophagia</taxon>
        <taxon>Cytophagales</taxon>
        <taxon>Spirosomataceae</taxon>
        <taxon>Salmonirosea</taxon>
    </lineage>
</organism>
<dbReference type="GO" id="GO:0000156">
    <property type="term" value="F:phosphorelay response regulator activity"/>
    <property type="evidence" value="ECO:0007669"/>
    <property type="project" value="InterPro"/>
</dbReference>
<dbReference type="Proteomes" id="UP000479293">
    <property type="component" value="Unassembled WGS sequence"/>
</dbReference>
<sequence>MTTTLPLPHLHFKHHLPFPVQDVMRLDGKGNYTVLTLSDGTQFLSSRSLGIYETIFPESFFRVHKGCIINLEFLQDLDAERHLAILNDGAEVSVSRRRWPELKVRFTD</sequence>
<gene>
    <name evidence="2" type="ORF">GBK04_14880</name>
</gene>